<evidence type="ECO:0000313" key="1">
    <source>
        <dbReference type="EMBL" id="GBC04381.1"/>
    </source>
</evidence>
<gene>
    <name evidence="1" type="ORF">RclHR1_05650009</name>
</gene>
<accession>A0A2Z6RQ39</accession>
<proteinExistence type="predicted"/>
<dbReference type="EMBL" id="BEXD01003943">
    <property type="protein sequence ID" value="GBC04381.1"/>
    <property type="molecule type" value="Genomic_DNA"/>
</dbReference>
<name>A0A2Z6RQ39_9GLOM</name>
<dbReference type="Proteomes" id="UP000247702">
    <property type="component" value="Unassembled WGS sequence"/>
</dbReference>
<keyword evidence="2" id="KW-1185">Reference proteome</keyword>
<comment type="caution">
    <text evidence="1">The sequence shown here is derived from an EMBL/GenBank/DDBJ whole genome shotgun (WGS) entry which is preliminary data.</text>
</comment>
<sequence>MQKWRLPSGKSAEDIFITNVSKISKKKKADNHRKSNHAIRKTTTIAQRLPDDYIEQFYLMFFIVEREHQYPLPLIANRTRFQWHLT</sequence>
<organism evidence="1 2">
    <name type="scientific">Rhizophagus clarus</name>
    <dbReference type="NCBI Taxonomy" id="94130"/>
    <lineage>
        <taxon>Eukaryota</taxon>
        <taxon>Fungi</taxon>
        <taxon>Fungi incertae sedis</taxon>
        <taxon>Mucoromycota</taxon>
        <taxon>Glomeromycotina</taxon>
        <taxon>Glomeromycetes</taxon>
        <taxon>Glomerales</taxon>
        <taxon>Glomeraceae</taxon>
        <taxon>Rhizophagus</taxon>
    </lineage>
</organism>
<evidence type="ECO:0000313" key="2">
    <source>
        <dbReference type="Proteomes" id="UP000247702"/>
    </source>
</evidence>
<protein>
    <submittedName>
        <fullName evidence="1">Uncharacterized protein</fullName>
    </submittedName>
</protein>
<reference evidence="1 2" key="1">
    <citation type="submission" date="2017-11" db="EMBL/GenBank/DDBJ databases">
        <title>The genome of Rhizophagus clarus HR1 reveals common genetic basis of auxotrophy among arbuscular mycorrhizal fungi.</title>
        <authorList>
            <person name="Kobayashi Y."/>
        </authorList>
    </citation>
    <scope>NUCLEOTIDE SEQUENCE [LARGE SCALE GENOMIC DNA]</scope>
    <source>
        <strain evidence="1 2">HR1</strain>
    </source>
</reference>
<dbReference type="AlphaFoldDB" id="A0A2Z6RQ39"/>